<dbReference type="InterPro" id="IPR028082">
    <property type="entry name" value="Peripla_BP_I"/>
</dbReference>
<dbReference type="CDD" id="cd01392">
    <property type="entry name" value="HTH_LacI"/>
    <property type="match status" value="1"/>
</dbReference>
<dbReference type="PROSITE" id="PS50932">
    <property type="entry name" value="HTH_LACI_2"/>
    <property type="match status" value="1"/>
</dbReference>
<gene>
    <name evidence="5" type="ORF">HF577_02290</name>
</gene>
<protein>
    <submittedName>
        <fullName evidence="5">LacI family transcriptional regulator</fullName>
    </submittedName>
</protein>
<dbReference type="Gene3D" id="1.10.260.40">
    <property type="entry name" value="lambda repressor-like DNA-binding domains"/>
    <property type="match status" value="1"/>
</dbReference>
<dbReference type="SUPFAM" id="SSF53822">
    <property type="entry name" value="Periplasmic binding protein-like I"/>
    <property type="match status" value="1"/>
</dbReference>
<dbReference type="Proteomes" id="UP001296706">
    <property type="component" value="Unassembled WGS sequence"/>
</dbReference>
<evidence type="ECO:0000259" key="4">
    <source>
        <dbReference type="PROSITE" id="PS50932"/>
    </source>
</evidence>
<evidence type="ECO:0000313" key="6">
    <source>
        <dbReference type="Proteomes" id="UP001296706"/>
    </source>
</evidence>
<accession>A0ABX1R9N8</accession>
<evidence type="ECO:0000256" key="1">
    <source>
        <dbReference type="ARBA" id="ARBA00023015"/>
    </source>
</evidence>
<dbReference type="EMBL" id="JAAXKY010000003">
    <property type="protein sequence ID" value="NMH75938.1"/>
    <property type="molecule type" value="Genomic_DNA"/>
</dbReference>
<proteinExistence type="predicted"/>
<name>A0ABX1R9N8_9PSEU</name>
<feature type="domain" description="HTH lacI-type" evidence="4">
    <location>
        <begin position="10"/>
        <end position="64"/>
    </location>
</feature>
<dbReference type="Pfam" id="PF00356">
    <property type="entry name" value="LacI"/>
    <property type="match status" value="1"/>
</dbReference>
<evidence type="ECO:0000256" key="2">
    <source>
        <dbReference type="ARBA" id="ARBA00023125"/>
    </source>
</evidence>
<dbReference type="SMART" id="SM00354">
    <property type="entry name" value="HTH_LACI"/>
    <property type="match status" value="1"/>
</dbReference>
<keyword evidence="2" id="KW-0238">DNA-binding</keyword>
<evidence type="ECO:0000313" key="5">
    <source>
        <dbReference type="EMBL" id="NMH75938.1"/>
    </source>
</evidence>
<dbReference type="InterPro" id="IPR046335">
    <property type="entry name" value="LacI/GalR-like_sensor"/>
</dbReference>
<dbReference type="PANTHER" id="PTHR30146:SF155">
    <property type="entry name" value="ALANINE RACEMASE"/>
    <property type="match status" value="1"/>
</dbReference>
<dbReference type="Gene3D" id="3.40.50.2300">
    <property type="match status" value="2"/>
</dbReference>
<dbReference type="InterPro" id="IPR010982">
    <property type="entry name" value="Lambda_DNA-bd_dom_sf"/>
</dbReference>
<sequence length="344" mass="36123">MSVANPGRRPRLEDVAADVGVSTASVSLVLRGVPGPSAQTRERVLEAAARLGYRPDRTASLLARRRTHLLGVPVVLRDAFRAELAEEVQVAADERGYSVALGAVTPAHDEGRVVETLLDLRCEALLLLSPELGADALAQLGSRVPTVVVGRNVEPSGFDVVRVSDDQGVGQAVDHLVGLGHRHVVHVDGGAAPMAADRRTGFLAAARRHGLDGARVVPGGYDEAAGAAAARLLLGEPSLPTAVVAANDRSSIGLLDVFLRAGVRVAGDVSVVGYDDSALARLAHVDLTTVSQEARAQAGHAVEAAVERLDGDRTEARQVVLTPRLVVRGTTGPPRRIHQETQWK</sequence>
<keyword evidence="6" id="KW-1185">Reference proteome</keyword>
<dbReference type="SUPFAM" id="SSF47413">
    <property type="entry name" value="lambda repressor-like DNA-binding domains"/>
    <property type="match status" value="1"/>
</dbReference>
<keyword evidence="3" id="KW-0804">Transcription</keyword>
<organism evidence="5 6">
    <name type="scientific">Pseudonocardia xinjiangensis</name>
    <dbReference type="NCBI Taxonomy" id="75289"/>
    <lineage>
        <taxon>Bacteria</taxon>
        <taxon>Bacillati</taxon>
        <taxon>Actinomycetota</taxon>
        <taxon>Actinomycetes</taxon>
        <taxon>Pseudonocardiales</taxon>
        <taxon>Pseudonocardiaceae</taxon>
        <taxon>Pseudonocardia</taxon>
    </lineage>
</organism>
<dbReference type="CDD" id="cd06267">
    <property type="entry name" value="PBP1_LacI_sugar_binding-like"/>
    <property type="match status" value="1"/>
</dbReference>
<keyword evidence="1" id="KW-0805">Transcription regulation</keyword>
<dbReference type="PANTHER" id="PTHR30146">
    <property type="entry name" value="LACI-RELATED TRANSCRIPTIONAL REPRESSOR"/>
    <property type="match status" value="1"/>
</dbReference>
<evidence type="ECO:0000256" key="3">
    <source>
        <dbReference type="ARBA" id="ARBA00023163"/>
    </source>
</evidence>
<dbReference type="InterPro" id="IPR000843">
    <property type="entry name" value="HTH_LacI"/>
</dbReference>
<dbReference type="Pfam" id="PF13377">
    <property type="entry name" value="Peripla_BP_3"/>
    <property type="match status" value="1"/>
</dbReference>
<comment type="caution">
    <text evidence="5">The sequence shown here is derived from an EMBL/GenBank/DDBJ whole genome shotgun (WGS) entry which is preliminary data.</text>
</comment>
<reference evidence="5 6" key="1">
    <citation type="submission" date="2020-04" db="EMBL/GenBank/DDBJ databases">
        <authorList>
            <person name="Klaysubun C."/>
            <person name="Duangmal K."/>
            <person name="Lipun K."/>
        </authorList>
    </citation>
    <scope>NUCLEOTIDE SEQUENCE [LARGE SCALE GENOMIC DNA]</scope>
    <source>
        <strain evidence="5 6">JCM 11839</strain>
    </source>
</reference>